<dbReference type="PATRIC" id="fig|742726.3.peg.2706"/>
<dbReference type="SUPFAM" id="SSF46548">
    <property type="entry name" value="alpha-helical ferredoxin"/>
    <property type="match status" value="1"/>
</dbReference>
<keyword evidence="7" id="KW-0408">Iron</keyword>
<evidence type="ECO:0000256" key="1">
    <source>
        <dbReference type="ARBA" id="ARBA00022485"/>
    </source>
</evidence>
<evidence type="ECO:0000256" key="6">
    <source>
        <dbReference type="ARBA" id="ARBA00023002"/>
    </source>
</evidence>
<evidence type="ECO:0000313" key="11">
    <source>
        <dbReference type="Proteomes" id="UP000006044"/>
    </source>
</evidence>
<evidence type="ECO:0000259" key="9">
    <source>
        <dbReference type="PROSITE" id="PS51379"/>
    </source>
</evidence>
<dbReference type="GO" id="GO:0046872">
    <property type="term" value="F:metal ion binding"/>
    <property type="evidence" value="ECO:0007669"/>
    <property type="project" value="UniProtKB-KW"/>
</dbReference>
<dbReference type="PROSITE" id="PS00198">
    <property type="entry name" value="4FE4S_FER_1"/>
    <property type="match status" value="1"/>
</dbReference>
<dbReference type="GO" id="GO:0052693">
    <property type="term" value="F:epoxyqueuosine reductase activity"/>
    <property type="evidence" value="ECO:0007669"/>
    <property type="project" value="TreeGrafter"/>
</dbReference>
<dbReference type="STRING" id="742726.HMPREF9448_02593"/>
<evidence type="ECO:0000256" key="3">
    <source>
        <dbReference type="ARBA" id="ARBA00022694"/>
    </source>
</evidence>
<keyword evidence="3" id="KW-0819">tRNA processing</keyword>
<name>K0WRG3_9BACT</name>
<dbReference type="PANTHER" id="PTHR30002:SF4">
    <property type="entry name" value="EPOXYQUEUOSINE REDUCTASE"/>
    <property type="match status" value="1"/>
</dbReference>
<evidence type="ECO:0000256" key="8">
    <source>
        <dbReference type="ARBA" id="ARBA00023014"/>
    </source>
</evidence>
<keyword evidence="2" id="KW-0963">Cytoplasm</keyword>
<gene>
    <name evidence="10" type="ORF">HMPREF9448_02593</name>
</gene>
<dbReference type="RefSeq" id="WP_008862971.1">
    <property type="nucleotide sequence ID" value="NZ_JH815206.1"/>
</dbReference>
<keyword evidence="8" id="KW-0411">Iron-sulfur</keyword>
<dbReference type="PROSITE" id="PS51379">
    <property type="entry name" value="4FE4S_FER_2"/>
    <property type="match status" value="1"/>
</dbReference>
<dbReference type="InterPro" id="IPR004453">
    <property type="entry name" value="QueG"/>
</dbReference>
<evidence type="ECO:0000313" key="10">
    <source>
        <dbReference type="EMBL" id="EJZ61917.1"/>
    </source>
</evidence>
<dbReference type="Pfam" id="PF08331">
    <property type="entry name" value="QueG_DUF1730"/>
    <property type="match status" value="1"/>
</dbReference>
<dbReference type="PANTHER" id="PTHR30002">
    <property type="entry name" value="EPOXYQUEUOSINE REDUCTASE"/>
    <property type="match status" value="1"/>
</dbReference>
<dbReference type="GO" id="GO:0051539">
    <property type="term" value="F:4 iron, 4 sulfur cluster binding"/>
    <property type="evidence" value="ECO:0007669"/>
    <property type="project" value="UniProtKB-KW"/>
</dbReference>
<reference evidence="10 11" key="1">
    <citation type="submission" date="2012-08" db="EMBL/GenBank/DDBJ databases">
        <title>The Genome Sequence of Barnesiella intestinihominis YIT 11860.</title>
        <authorList>
            <consortium name="The Broad Institute Genome Sequencing Platform"/>
            <person name="Earl A."/>
            <person name="Ward D."/>
            <person name="Feldgarden M."/>
            <person name="Gevers D."/>
            <person name="Morotomi M."/>
            <person name="Walker B."/>
            <person name="Young S.K."/>
            <person name="Zeng Q."/>
            <person name="Gargeya S."/>
            <person name="Fitzgerald M."/>
            <person name="Haas B."/>
            <person name="Abouelleil A."/>
            <person name="Alvarado L."/>
            <person name="Arachchi H.M."/>
            <person name="Berlin A.M."/>
            <person name="Chapman S.B."/>
            <person name="Goldberg J."/>
            <person name="Griggs A."/>
            <person name="Gujja S."/>
            <person name="Hansen M."/>
            <person name="Howarth C."/>
            <person name="Imamovic A."/>
            <person name="Larimer J."/>
            <person name="McCowen C."/>
            <person name="Montmayeur A."/>
            <person name="Murphy C."/>
            <person name="Neiman D."/>
            <person name="Pearson M."/>
            <person name="Priest M."/>
            <person name="Roberts A."/>
            <person name="Saif S."/>
            <person name="Shea T."/>
            <person name="Sisk P."/>
            <person name="Sykes S."/>
            <person name="Wortman J."/>
            <person name="Nusbaum C."/>
            <person name="Birren B."/>
        </authorList>
    </citation>
    <scope>NUCLEOTIDE SEQUENCE [LARGE SCALE GENOMIC DNA]</scope>
    <source>
        <strain evidence="10 11">YIT 11860</strain>
    </source>
</reference>
<dbReference type="Pfam" id="PF13484">
    <property type="entry name" value="Fer4_16"/>
    <property type="match status" value="1"/>
</dbReference>
<dbReference type="GeneID" id="77849773"/>
<evidence type="ECO:0000256" key="4">
    <source>
        <dbReference type="ARBA" id="ARBA00022723"/>
    </source>
</evidence>
<evidence type="ECO:0000256" key="2">
    <source>
        <dbReference type="ARBA" id="ARBA00022490"/>
    </source>
</evidence>
<protein>
    <recommendedName>
        <fullName evidence="9">4Fe-4S ferredoxin-type domain-containing protein</fullName>
    </recommendedName>
</protein>
<keyword evidence="5" id="KW-0671">Queuosine biosynthesis</keyword>
<dbReference type="EMBL" id="ADLE01000018">
    <property type="protein sequence ID" value="EJZ61917.1"/>
    <property type="molecule type" value="Genomic_DNA"/>
</dbReference>
<dbReference type="InterPro" id="IPR017896">
    <property type="entry name" value="4Fe4S_Fe-S-bd"/>
</dbReference>
<comment type="caution">
    <text evidence="10">The sequence shown here is derived from an EMBL/GenBank/DDBJ whole genome shotgun (WGS) entry which is preliminary data.</text>
</comment>
<dbReference type="InterPro" id="IPR017900">
    <property type="entry name" value="4Fe4S_Fe_S_CS"/>
</dbReference>
<evidence type="ECO:0000256" key="7">
    <source>
        <dbReference type="ARBA" id="ARBA00023004"/>
    </source>
</evidence>
<organism evidence="10 11">
    <name type="scientific">Barnesiella intestinihominis YIT 11860</name>
    <dbReference type="NCBI Taxonomy" id="742726"/>
    <lineage>
        <taxon>Bacteria</taxon>
        <taxon>Pseudomonadati</taxon>
        <taxon>Bacteroidota</taxon>
        <taxon>Bacteroidia</taxon>
        <taxon>Bacteroidales</taxon>
        <taxon>Barnesiellaceae</taxon>
        <taxon>Barnesiella</taxon>
    </lineage>
</organism>
<feature type="domain" description="4Fe-4S ferredoxin-type" evidence="9">
    <location>
        <begin position="179"/>
        <end position="208"/>
    </location>
</feature>
<keyword evidence="6" id="KW-0560">Oxidoreductase</keyword>
<keyword evidence="1" id="KW-0004">4Fe-4S</keyword>
<proteinExistence type="predicted"/>
<dbReference type="Proteomes" id="UP000006044">
    <property type="component" value="Unassembled WGS sequence"/>
</dbReference>
<dbReference type="NCBIfam" id="TIGR00276">
    <property type="entry name" value="tRNA epoxyqueuosine(34) reductase QueG"/>
    <property type="match status" value="1"/>
</dbReference>
<dbReference type="AlphaFoldDB" id="K0WRG3"/>
<accession>K0WRG3</accession>
<dbReference type="GO" id="GO:0008616">
    <property type="term" value="P:tRNA queuosine(34) biosynthetic process"/>
    <property type="evidence" value="ECO:0007669"/>
    <property type="project" value="UniProtKB-KW"/>
</dbReference>
<dbReference type="InterPro" id="IPR013542">
    <property type="entry name" value="QueG_DUF1730"/>
</dbReference>
<keyword evidence="11" id="KW-1185">Reference proteome</keyword>
<evidence type="ECO:0000256" key="5">
    <source>
        <dbReference type="ARBA" id="ARBA00022785"/>
    </source>
</evidence>
<dbReference type="HOGENOM" id="CLU_030790_0_0_10"/>
<dbReference type="OrthoDB" id="9784571at2"/>
<sequence length="317" mass="35838">MASCSKPSEWREIIRNEALRIGFDACGFARVEEVDVDMRDSYRQWLASGKQAQMGYLDNYVELRDNPALLYPGARTMICVALNYYPVRFQSGESPRFAYYAYGWDYHDVMRDKLRQLAVFVSSYSGDTGRVCCDTAPVRERYWAVRAGLGFIGKNAQLIIPGKGSFFFLGELITSLDLPPDSPVVARCGDCSRCMDSCPTGALYAPGSVDARLCISCQTIENKGDIAPFVADRMGDRVYGCDTCQQCCPWNKSARPSVHHEFAPSEEFLALDASRFETMTPDDFNRIFRHSAVKRAKYAGLKRNFEIWKKNRKSPIE</sequence>
<keyword evidence="4" id="KW-0479">Metal-binding</keyword>
<dbReference type="eggNOG" id="COG1600">
    <property type="taxonomic scope" value="Bacteria"/>
</dbReference>